<dbReference type="AlphaFoldDB" id="A0A4U0UX04"/>
<dbReference type="EMBL" id="NAJP01000037">
    <property type="protein sequence ID" value="TKA39735.1"/>
    <property type="molecule type" value="Genomic_DNA"/>
</dbReference>
<feature type="compositionally biased region" description="Polar residues" evidence="1">
    <location>
        <begin position="209"/>
        <end position="224"/>
    </location>
</feature>
<organism evidence="2 3">
    <name type="scientific">Friedmanniomyces endolithicus</name>
    <dbReference type="NCBI Taxonomy" id="329885"/>
    <lineage>
        <taxon>Eukaryota</taxon>
        <taxon>Fungi</taxon>
        <taxon>Dikarya</taxon>
        <taxon>Ascomycota</taxon>
        <taxon>Pezizomycotina</taxon>
        <taxon>Dothideomycetes</taxon>
        <taxon>Dothideomycetidae</taxon>
        <taxon>Mycosphaerellales</taxon>
        <taxon>Teratosphaeriaceae</taxon>
        <taxon>Friedmanniomyces</taxon>
    </lineage>
</organism>
<feature type="region of interest" description="Disordered" evidence="1">
    <location>
        <begin position="209"/>
        <end position="228"/>
    </location>
</feature>
<dbReference type="OrthoDB" id="3838128at2759"/>
<gene>
    <name evidence="2" type="ORF">B0A54_08372</name>
</gene>
<sequence>MIRRESARTPHEAMDSTTTTTRLALLADEQARFRTLSHQIMHSEDLLADLDTSMRRLVDYLPVVEQARRELCARREGIVAELWELVMELLGMHDMPRHDARDFREESVGGDMAAGPYELDGTSCSGHIVVEGQATKAGACVGDAVMATLADPVAAPPICAEFPSGRSSSGTIAGLKRVDSASPTTCCRKAAPLMVDSKLELADETATASNLNNRHAGQDRTSPSFVELGSGGRYPVSVSLVQSRGSESAKKARSSSRFPESIKRLRGTVKPPFFRPSGGAVY</sequence>
<evidence type="ECO:0000256" key="1">
    <source>
        <dbReference type="SAM" id="MobiDB-lite"/>
    </source>
</evidence>
<evidence type="ECO:0000313" key="3">
    <source>
        <dbReference type="Proteomes" id="UP000310066"/>
    </source>
</evidence>
<reference evidence="2 3" key="1">
    <citation type="submission" date="2017-03" db="EMBL/GenBank/DDBJ databases">
        <title>Genomes of endolithic fungi from Antarctica.</title>
        <authorList>
            <person name="Coleine C."/>
            <person name="Masonjones S."/>
            <person name="Stajich J.E."/>
        </authorList>
    </citation>
    <scope>NUCLEOTIDE SEQUENCE [LARGE SCALE GENOMIC DNA]</scope>
    <source>
        <strain evidence="2 3">CCFEE 5311</strain>
    </source>
</reference>
<name>A0A4U0UX04_9PEZI</name>
<protein>
    <submittedName>
        <fullName evidence="2">Uncharacterized protein</fullName>
    </submittedName>
</protein>
<evidence type="ECO:0000313" key="2">
    <source>
        <dbReference type="EMBL" id="TKA39735.1"/>
    </source>
</evidence>
<dbReference type="Proteomes" id="UP000310066">
    <property type="component" value="Unassembled WGS sequence"/>
</dbReference>
<accession>A0A4U0UX04</accession>
<comment type="caution">
    <text evidence="2">The sequence shown here is derived from an EMBL/GenBank/DDBJ whole genome shotgun (WGS) entry which is preliminary data.</text>
</comment>
<proteinExistence type="predicted"/>